<comment type="pathway">
    <text evidence="3 19">Cofactor biosynthesis; adenosylcobalamin biosynthesis; adenosylcobalamin from cob(II)yrinate a,c-diamide: step 7/7.</text>
</comment>
<dbReference type="EMBL" id="JAUSRA010000001">
    <property type="protein sequence ID" value="MDP9791826.1"/>
    <property type="molecule type" value="Genomic_DNA"/>
</dbReference>
<name>A0ABT9ML92_9ACTN</name>
<proteinExistence type="inferred from homology"/>
<evidence type="ECO:0000313" key="21">
    <source>
        <dbReference type="EMBL" id="MDP9791826.1"/>
    </source>
</evidence>
<evidence type="ECO:0000256" key="18">
    <source>
        <dbReference type="ARBA" id="ARBA00049504"/>
    </source>
</evidence>
<evidence type="ECO:0000256" key="4">
    <source>
        <dbReference type="ARBA" id="ARBA00010561"/>
    </source>
</evidence>
<feature type="compositionally biased region" description="Low complexity" evidence="20">
    <location>
        <begin position="55"/>
        <end position="66"/>
    </location>
</feature>
<evidence type="ECO:0000256" key="16">
    <source>
        <dbReference type="ARBA" id="ARBA00032853"/>
    </source>
</evidence>
<keyword evidence="13 19" id="KW-0472">Membrane</keyword>
<dbReference type="EC" id="2.7.8.26" evidence="5 19"/>
<evidence type="ECO:0000256" key="10">
    <source>
        <dbReference type="ARBA" id="ARBA00022692"/>
    </source>
</evidence>
<evidence type="ECO:0000256" key="7">
    <source>
        <dbReference type="ARBA" id="ARBA00022475"/>
    </source>
</evidence>
<gene>
    <name evidence="19" type="primary">cobS</name>
    <name evidence="21" type="ORF">J2S43_000338</name>
</gene>
<dbReference type="PANTHER" id="PTHR34148">
    <property type="entry name" value="ADENOSYLCOBINAMIDE-GDP RIBAZOLETRANSFERASE"/>
    <property type="match status" value="1"/>
</dbReference>
<reference evidence="21 22" key="1">
    <citation type="submission" date="2023-07" db="EMBL/GenBank/DDBJ databases">
        <title>Sequencing the genomes of 1000 actinobacteria strains.</title>
        <authorList>
            <person name="Klenk H.-P."/>
        </authorList>
    </citation>
    <scope>NUCLEOTIDE SEQUENCE [LARGE SCALE GENOMIC DNA]</scope>
    <source>
        <strain evidence="21 22">DSM 44710</strain>
    </source>
</reference>
<comment type="function">
    <text evidence="14 19">Joins adenosylcobinamide-GDP and alpha-ribazole to generate adenosylcobalamin (Ado-cobalamin). Also synthesizes adenosylcobalamin 5'-phosphate from adenosylcobinamide-GDP and alpha-ribazole 5'-phosphate.</text>
</comment>
<keyword evidence="11 19" id="KW-0460">Magnesium</keyword>
<organism evidence="21 22">
    <name type="scientific">Catenuloplanes nepalensis</name>
    <dbReference type="NCBI Taxonomy" id="587533"/>
    <lineage>
        <taxon>Bacteria</taxon>
        <taxon>Bacillati</taxon>
        <taxon>Actinomycetota</taxon>
        <taxon>Actinomycetes</taxon>
        <taxon>Micromonosporales</taxon>
        <taxon>Micromonosporaceae</taxon>
        <taxon>Catenuloplanes</taxon>
    </lineage>
</organism>
<comment type="cofactor">
    <cofactor evidence="1 19">
        <name>Mg(2+)</name>
        <dbReference type="ChEBI" id="CHEBI:18420"/>
    </cofactor>
</comment>
<dbReference type="PANTHER" id="PTHR34148:SF1">
    <property type="entry name" value="ADENOSYLCOBINAMIDE-GDP RIBAZOLETRANSFERASE"/>
    <property type="match status" value="1"/>
</dbReference>
<keyword evidence="10 19" id="KW-0812">Transmembrane</keyword>
<dbReference type="Pfam" id="PF02654">
    <property type="entry name" value="CobS"/>
    <property type="match status" value="1"/>
</dbReference>
<keyword evidence="9 19" id="KW-0808">Transferase</keyword>
<feature type="transmembrane region" description="Helical" evidence="19">
    <location>
        <begin position="341"/>
        <end position="358"/>
    </location>
</feature>
<accession>A0ABT9ML92</accession>
<evidence type="ECO:0000256" key="9">
    <source>
        <dbReference type="ARBA" id="ARBA00022679"/>
    </source>
</evidence>
<evidence type="ECO:0000256" key="13">
    <source>
        <dbReference type="ARBA" id="ARBA00023136"/>
    </source>
</evidence>
<evidence type="ECO:0000256" key="17">
    <source>
        <dbReference type="ARBA" id="ARBA00048623"/>
    </source>
</evidence>
<dbReference type="InterPro" id="IPR003805">
    <property type="entry name" value="CobS"/>
</dbReference>
<evidence type="ECO:0000256" key="2">
    <source>
        <dbReference type="ARBA" id="ARBA00004651"/>
    </source>
</evidence>
<feature type="transmembrane region" description="Helical" evidence="19">
    <location>
        <begin position="308"/>
        <end position="335"/>
    </location>
</feature>
<comment type="caution">
    <text evidence="21">The sequence shown here is derived from an EMBL/GenBank/DDBJ whole genome shotgun (WGS) entry which is preliminary data.</text>
</comment>
<evidence type="ECO:0000256" key="5">
    <source>
        <dbReference type="ARBA" id="ARBA00013200"/>
    </source>
</evidence>
<evidence type="ECO:0000256" key="14">
    <source>
        <dbReference type="ARBA" id="ARBA00025228"/>
    </source>
</evidence>
<comment type="catalytic activity">
    <reaction evidence="18 19">
        <text>alpha-ribazole 5'-phosphate + adenosylcob(III)inamide-GDP = adenosylcob(III)alamin 5'-phosphate + GMP + H(+)</text>
        <dbReference type="Rhea" id="RHEA:23560"/>
        <dbReference type="ChEBI" id="CHEBI:15378"/>
        <dbReference type="ChEBI" id="CHEBI:57918"/>
        <dbReference type="ChEBI" id="CHEBI:58115"/>
        <dbReference type="ChEBI" id="CHEBI:60487"/>
        <dbReference type="ChEBI" id="CHEBI:60493"/>
        <dbReference type="EC" id="2.7.8.26"/>
    </reaction>
</comment>
<evidence type="ECO:0000256" key="8">
    <source>
        <dbReference type="ARBA" id="ARBA00022573"/>
    </source>
</evidence>
<evidence type="ECO:0000256" key="15">
    <source>
        <dbReference type="ARBA" id="ARBA00032605"/>
    </source>
</evidence>
<evidence type="ECO:0000256" key="1">
    <source>
        <dbReference type="ARBA" id="ARBA00001946"/>
    </source>
</evidence>
<feature type="region of interest" description="Disordered" evidence="20">
    <location>
        <begin position="1"/>
        <end position="132"/>
    </location>
</feature>
<evidence type="ECO:0000256" key="12">
    <source>
        <dbReference type="ARBA" id="ARBA00022989"/>
    </source>
</evidence>
<dbReference type="HAMAP" id="MF_00719">
    <property type="entry name" value="CobS"/>
    <property type="match status" value="1"/>
</dbReference>
<evidence type="ECO:0000256" key="3">
    <source>
        <dbReference type="ARBA" id="ARBA00004663"/>
    </source>
</evidence>
<keyword evidence="8 19" id="KW-0169">Cobalamin biosynthesis</keyword>
<evidence type="ECO:0000256" key="6">
    <source>
        <dbReference type="ARBA" id="ARBA00015850"/>
    </source>
</evidence>
<keyword evidence="12 19" id="KW-1133">Transmembrane helix</keyword>
<feature type="transmembrane region" description="Helical" evidence="19">
    <location>
        <begin position="250"/>
        <end position="269"/>
    </location>
</feature>
<evidence type="ECO:0000313" key="22">
    <source>
        <dbReference type="Proteomes" id="UP001240984"/>
    </source>
</evidence>
<keyword evidence="22" id="KW-1185">Reference proteome</keyword>
<keyword evidence="7 19" id="KW-1003">Cell membrane</keyword>
<feature type="transmembrane region" description="Helical" evidence="19">
    <location>
        <begin position="370"/>
        <end position="390"/>
    </location>
</feature>
<comment type="subcellular location">
    <subcellularLocation>
        <location evidence="2 19">Cell membrane</location>
        <topology evidence="2 19">Multi-pass membrane protein</topology>
    </subcellularLocation>
</comment>
<evidence type="ECO:0000256" key="11">
    <source>
        <dbReference type="ARBA" id="ARBA00022842"/>
    </source>
</evidence>
<sequence length="391" mass="38439">MADSIPPPTEADSGLGPTTTDGNPAPHTTAGDLGQTTTASDLAPITTDSDPEPPTTDGDSEPPTTGGSLRPITASNPEPTTTDSDPEPPTTGGSLEPIVAGDLEPITKDGDLEPITAGDGPEPIAAGGGGAAGRAGRWRVLVDGVRLAVTTLTVVPVRVGVVDRRTAAVAMSVAPAVGVPLGALLAAVLLLLGAAGAPALLAAAVTLGTSTLLTRALHLDGLADTVDALGSYRAGEAGLVVMKKPDIGPFGVATLVLALLIQAAALTALPGAAPAAVLATVVTAAVTGRLAISWACRRGVPAARPTGLGALVADSVPPLPLAIATAATAAISTAAVPGRPWQGPLAVFLALAAALLLLRQCRRRFGGITGDVLGATLELATTIALIILALR</sequence>
<dbReference type="Proteomes" id="UP001240984">
    <property type="component" value="Unassembled WGS sequence"/>
</dbReference>
<evidence type="ECO:0000256" key="19">
    <source>
        <dbReference type="HAMAP-Rule" id="MF_00719"/>
    </source>
</evidence>
<evidence type="ECO:0000256" key="20">
    <source>
        <dbReference type="SAM" id="MobiDB-lite"/>
    </source>
</evidence>
<comment type="catalytic activity">
    <reaction evidence="17 19">
        <text>alpha-ribazole + adenosylcob(III)inamide-GDP = adenosylcob(III)alamin + GMP + H(+)</text>
        <dbReference type="Rhea" id="RHEA:16049"/>
        <dbReference type="ChEBI" id="CHEBI:10329"/>
        <dbReference type="ChEBI" id="CHEBI:15378"/>
        <dbReference type="ChEBI" id="CHEBI:18408"/>
        <dbReference type="ChEBI" id="CHEBI:58115"/>
        <dbReference type="ChEBI" id="CHEBI:60487"/>
        <dbReference type="EC" id="2.7.8.26"/>
    </reaction>
</comment>
<comment type="similarity">
    <text evidence="4 19">Belongs to the CobS family.</text>
</comment>
<protein>
    <recommendedName>
        <fullName evidence="6 19">Adenosylcobinamide-GDP ribazoletransferase</fullName>
        <ecNumber evidence="5 19">2.7.8.26</ecNumber>
    </recommendedName>
    <alternativeName>
        <fullName evidence="16 19">Cobalamin synthase</fullName>
    </alternativeName>
    <alternativeName>
        <fullName evidence="15 19">Cobalamin-5'-phosphate synthase</fullName>
    </alternativeName>
</protein>
<feature type="transmembrane region" description="Helical" evidence="19">
    <location>
        <begin position="275"/>
        <end position="296"/>
    </location>
</feature>
<feature type="transmembrane region" description="Helical" evidence="19">
    <location>
        <begin position="181"/>
        <end position="207"/>
    </location>
</feature>